<gene>
    <name evidence="7" type="ORF">L6773_10340</name>
</gene>
<evidence type="ECO:0000256" key="3">
    <source>
        <dbReference type="ARBA" id="ARBA00022692"/>
    </source>
</evidence>
<dbReference type="RefSeq" id="WP_237854095.1">
    <property type="nucleotide sequence ID" value="NZ_JAKLWS010000011.1"/>
</dbReference>
<comment type="subcellular location">
    <subcellularLocation>
        <location evidence="1">Cell membrane</location>
        <topology evidence="1">Multi-pass membrane protein</topology>
    </subcellularLocation>
</comment>
<dbReference type="Proteomes" id="UP001165366">
    <property type="component" value="Unassembled WGS sequence"/>
</dbReference>
<evidence type="ECO:0000313" key="8">
    <source>
        <dbReference type="Proteomes" id="UP001165366"/>
    </source>
</evidence>
<dbReference type="NCBIfam" id="TIGR02229">
    <property type="entry name" value="caa3_sub_IV"/>
    <property type="match status" value="1"/>
</dbReference>
<keyword evidence="3 6" id="KW-0812">Transmembrane</keyword>
<feature type="transmembrane region" description="Helical" evidence="6">
    <location>
        <begin position="72"/>
        <end position="94"/>
    </location>
</feature>
<keyword evidence="4 6" id="KW-1133">Transmembrane helix</keyword>
<feature type="transmembrane region" description="Helical" evidence="6">
    <location>
        <begin position="42"/>
        <end position="65"/>
    </location>
</feature>
<reference evidence="7" key="2">
    <citation type="submission" date="2024-05" db="EMBL/GenBank/DDBJ databases">
        <title>Rhodohalobacter halophilus gen. nov., sp. nov., a moderately halophilic member of the family Balneolaceae.</title>
        <authorList>
            <person name="Xia J."/>
        </authorList>
    </citation>
    <scope>NUCLEOTIDE SEQUENCE</scope>
    <source>
        <strain evidence="7">WB101</strain>
    </source>
</reference>
<organism evidence="7 8">
    <name type="scientific">Rhodohalobacter sulfatireducens</name>
    <dbReference type="NCBI Taxonomy" id="2911366"/>
    <lineage>
        <taxon>Bacteria</taxon>
        <taxon>Pseudomonadati</taxon>
        <taxon>Balneolota</taxon>
        <taxon>Balneolia</taxon>
        <taxon>Balneolales</taxon>
        <taxon>Balneolaceae</taxon>
        <taxon>Rhodohalobacter</taxon>
    </lineage>
</organism>
<dbReference type="Pfam" id="PF03626">
    <property type="entry name" value="COX4_pro"/>
    <property type="match status" value="1"/>
</dbReference>
<keyword evidence="2" id="KW-1003">Cell membrane</keyword>
<keyword evidence="8" id="KW-1185">Reference proteome</keyword>
<evidence type="ECO:0000313" key="7">
    <source>
        <dbReference type="EMBL" id="MCG2588968.1"/>
    </source>
</evidence>
<dbReference type="EMBL" id="JAKLWS010000011">
    <property type="protein sequence ID" value="MCG2588968.1"/>
    <property type="molecule type" value="Genomic_DNA"/>
</dbReference>
<evidence type="ECO:0000256" key="5">
    <source>
        <dbReference type="ARBA" id="ARBA00023136"/>
    </source>
</evidence>
<keyword evidence="5 6" id="KW-0472">Membrane</keyword>
<reference evidence="7" key="1">
    <citation type="submission" date="2022-01" db="EMBL/GenBank/DDBJ databases">
        <authorList>
            <person name="Wang Y."/>
        </authorList>
    </citation>
    <scope>NUCLEOTIDE SEQUENCE</scope>
    <source>
        <strain evidence="7">WB101</strain>
    </source>
</reference>
<feature type="transmembrane region" description="Helical" evidence="6">
    <location>
        <begin position="12"/>
        <end position="36"/>
    </location>
</feature>
<evidence type="ECO:0000256" key="4">
    <source>
        <dbReference type="ARBA" id="ARBA00022989"/>
    </source>
</evidence>
<comment type="caution">
    <text evidence="7">The sequence shown here is derived from an EMBL/GenBank/DDBJ whole genome shotgun (WGS) entry which is preliminary data.</text>
</comment>
<dbReference type="InterPro" id="IPR011743">
    <property type="entry name" value="Caa3_sub_IV"/>
</dbReference>
<evidence type="ECO:0000256" key="6">
    <source>
        <dbReference type="SAM" id="Phobius"/>
    </source>
</evidence>
<evidence type="ECO:0000256" key="2">
    <source>
        <dbReference type="ARBA" id="ARBA00022475"/>
    </source>
</evidence>
<dbReference type="InterPro" id="IPR005171">
    <property type="entry name" value="Cyt_c_oxidase_su4_prok"/>
</dbReference>
<accession>A0ABS9KDR5</accession>
<protein>
    <submittedName>
        <fullName evidence="7">Cytochrome C oxidase subunit IV family protein</fullName>
    </submittedName>
</protein>
<proteinExistence type="predicted"/>
<sequence length="102" mass="11410">MSAHEHHISSAKFLWGVGIALFILTVLTVAVTWIQIPEPWNVVVAIAIAVVKATVVAAFFMNLFWDSKFNTMILIMSALFFMLLIGITLLDTLYRIDPVPSF</sequence>
<name>A0ABS9KDR5_9BACT</name>
<evidence type="ECO:0000256" key="1">
    <source>
        <dbReference type="ARBA" id="ARBA00004651"/>
    </source>
</evidence>